<proteinExistence type="predicted"/>
<dbReference type="AlphaFoldDB" id="A0AA43QMB5"/>
<organism evidence="1 2">
    <name type="scientific">Ramalina farinacea</name>
    <dbReference type="NCBI Taxonomy" id="258253"/>
    <lineage>
        <taxon>Eukaryota</taxon>
        <taxon>Fungi</taxon>
        <taxon>Dikarya</taxon>
        <taxon>Ascomycota</taxon>
        <taxon>Pezizomycotina</taxon>
        <taxon>Lecanoromycetes</taxon>
        <taxon>OSLEUM clade</taxon>
        <taxon>Lecanoromycetidae</taxon>
        <taxon>Lecanorales</taxon>
        <taxon>Lecanorineae</taxon>
        <taxon>Ramalinaceae</taxon>
        <taxon>Ramalina</taxon>
    </lineage>
</organism>
<dbReference type="EMBL" id="JAPUFD010000008">
    <property type="protein sequence ID" value="MDI1489111.1"/>
    <property type="molecule type" value="Genomic_DNA"/>
</dbReference>
<dbReference type="Proteomes" id="UP001161017">
    <property type="component" value="Unassembled WGS sequence"/>
</dbReference>
<gene>
    <name evidence="1" type="ORF">OHK93_008389</name>
</gene>
<protein>
    <submittedName>
        <fullName evidence="1">Uncharacterized protein</fullName>
    </submittedName>
</protein>
<evidence type="ECO:0000313" key="1">
    <source>
        <dbReference type="EMBL" id="MDI1489111.1"/>
    </source>
</evidence>
<sequence length="452" mass="45423">MSSLVGSSTLLGQTSLHPTTVSSALSTVSTASSSGVGTADPGLTNTGSVGASSSNIASVASSDSSAFQRSLSTASTASVSSTVSANPLTSTNIASSQTPQASISIPDLSTAIASSSSDIIGATSTPATPEATPGFLIRAQTASREANGNYAVVVNNQIVFTATSPNDATEFTLQYVPDNGMNRLIYNGKFASIAGTTTVDPVEFVAAAPGLRRRQVTNGFSGLTCVVTADGVGSPLLSCTAGPEAVQQACGTGFYMGFDLECQPLVLVQIDPTGPDAVENTESGANPAGTPTGTFSLQANNPAVNQGASGGFYAIYAPYTGTSYTLLSFARYQGGVPLSLDADGHLLGIGPNSAGATVAYAATFEVGSTFGPVALMYGTIAPQYVPIVCQINPPTAVTPVSSLSCVDGANGSNMILQMCGSNLYLGAYMGSIGAAPNPVRNCMVATFKVTYT</sequence>
<keyword evidence="2" id="KW-1185">Reference proteome</keyword>
<comment type="caution">
    <text evidence="1">The sequence shown here is derived from an EMBL/GenBank/DDBJ whole genome shotgun (WGS) entry which is preliminary data.</text>
</comment>
<evidence type="ECO:0000313" key="2">
    <source>
        <dbReference type="Proteomes" id="UP001161017"/>
    </source>
</evidence>
<reference evidence="1" key="1">
    <citation type="journal article" date="2023" name="Genome Biol. Evol.">
        <title>First Whole Genome Sequence and Flow Cytometry Genome Size Data for the Lichen-Forming Fungus Ramalina farinacea (Ascomycota).</title>
        <authorList>
            <person name="Llewellyn T."/>
            <person name="Mian S."/>
            <person name="Hill R."/>
            <person name="Leitch I.J."/>
            <person name="Gaya E."/>
        </authorList>
    </citation>
    <scope>NUCLEOTIDE SEQUENCE</scope>
    <source>
        <strain evidence="1">LIQ254RAFAR</strain>
    </source>
</reference>
<accession>A0AA43QMB5</accession>
<name>A0AA43QMB5_9LECA</name>